<sequence length="129" mass="15032">MKFRRPSNAVRNQTWCSPWTDCNSELFKSKYRLCAKFRGEVYMLFFELQGVQVNQGGWKSMPFGWQVHALVNRKEGWGKTGKSETPNMSQELSRVTIEPNKKQQVKGDVRLFLENVEGFSTTCQINIEF</sequence>
<comment type="caution">
    <text evidence="1">The sequence shown here is derived from an EMBL/GenBank/DDBJ whole genome shotgun (WGS) entry which is preliminary data.</text>
</comment>
<proteinExistence type="predicted"/>
<name>A0ACB8UUY0_9EURO</name>
<accession>A0ACB8UUY0</accession>
<protein>
    <submittedName>
        <fullName evidence="1">Uncharacterized protein</fullName>
    </submittedName>
</protein>
<evidence type="ECO:0000313" key="1">
    <source>
        <dbReference type="EMBL" id="KAI2385719.1"/>
    </source>
</evidence>
<dbReference type="EMBL" id="JALBCA010000055">
    <property type="protein sequence ID" value="KAI2385719.1"/>
    <property type="molecule type" value="Genomic_DNA"/>
</dbReference>
<organism evidence="1">
    <name type="scientific">Ophidiomyces ophidiicola</name>
    <dbReference type="NCBI Taxonomy" id="1387563"/>
    <lineage>
        <taxon>Eukaryota</taxon>
        <taxon>Fungi</taxon>
        <taxon>Dikarya</taxon>
        <taxon>Ascomycota</taxon>
        <taxon>Pezizomycotina</taxon>
        <taxon>Eurotiomycetes</taxon>
        <taxon>Eurotiomycetidae</taxon>
        <taxon>Onygenales</taxon>
        <taxon>Onygenaceae</taxon>
        <taxon>Ophidiomyces</taxon>
    </lineage>
</organism>
<reference evidence="1" key="1">
    <citation type="journal article" date="2022" name="bioRxiv">
        <title>Population genetic analysis of Ophidiomyces ophidiicola, the causative agent of snake fungal disease, indicates recent introductions to the USA.</title>
        <authorList>
            <person name="Ladner J.T."/>
            <person name="Palmer J.M."/>
            <person name="Ettinger C.L."/>
            <person name="Stajich J.E."/>
            <person name="Farrell T.M."/>
            <person name="Glorioso B.M."/>
            <person name="Lawson B."/>
            <person name="Price S.J."/>
            <person name="Stengle A.G."/>
            <person name="Grear D.A."/>
            <person name="Lorch J.M."/>
        </authorList>
    </citation>
    <scope>NUCLEOTIDE SEQUENCE</scope>
    <source>
        <strain evidence="1">NWHC 24266-5</strain>
    </source>
</reference>
<gene>
    <name evidence="1" type="ORF">LOY88_003952</name>
</gene>